<organism evidence="3 4">
    <name type="scientific">Pseudocohnilembus persalinus</name>
    <name type="common">Ciliate</name>
    <dbReference type="NCBI Taxonomy" id="266149"/>
    <lineage>
        <taxon>Eukaryota</taxon>
        <taxon>Sar</taxon>
        <taxon>Alveolata</taxon>
        <taxon>Ciliophora</taxon>
        <taxon>Intramacronucleata</taxon>
        <taxon>Oligohymenophorea</taxon>
        <taxon>Scuticociliatia</taxon>
        <taxon>Philasterida</taxon>
        <taxon>Pseudocohnilembidae</taxon>
        <taxon>Pseudocohnilembus</taxon>
    </lineage>
</organism>
<feature type="compositionally biased region" description="Low complexity" evidence="2">
    <location>
        <begin position="378"/>
        <end position="391"/>
    </location>
</feature>
<sequence>MFTKGRKFEQYDGKQKNQSYSNNFRSISCGFNYDLKYTKESVTEILNFERDMGKFQQQKSEFLQYHLQNDIQKIQDVQLAQQIEKEYLNAKINKNDSNNLNQINYSQNQNQNQDIQNTNQNNLQKFLQQQHVNQLKLETDTEKQSEFQNDQVQKKQAYQINQEKLMGKIIKGNSEKNEKIFDNNVDENDKNKNDLGQKSITIENNYDEQYLGIQKDILDSRKNQNNKNIQQEKQQLKQQVFEFNNYNQHLQFQNLNKSDNYLDIEQNQINQQNQLNSFNMRKSLDSRKFARLKSAEKNDSKKQFIAQKDKVFNKSSLDFKEIQSALNINQINVQSLEKNNYVNDLQMPEFVKNLKIASNQGSQQEDNMHAFLKKYSESQKIQEQNQSNNQNQKEKNQGVDLNFKSKKFINSQRKLKNKSQSNFYTQEEKSDKNQNNSKENKEKINKNEKIQLGHKNEMQSNLLGEIQSQEVNQNLIQQINSDKKQKNQKDEYKNLRANTVGIQQQQYLSTQEQKKQKYSVQGEKLGQNTNKNLNKSAIEFYNSEKLENKDQQEIQESQQEIQEKIYQELRNGFLSTFKQKSQQKLQNKSQILNQNLNQNENKDQKQKQKKESKQKTLEKQFREFGKDILQIKGQNKIGIIRPQSHSLNRKQNLVDGKHKKSLKNTYTLQNYQTQNQNGYLYENQNQIEQLIDFQSLLQNMDFNNFAENHLNQQNKNQQQQGDHEEIFYHITLDSNLNNSKIYNLMGEQKNKNKNQSLLNEKGQKSRNQFRNQKQRKTEINQSISENLIQFDQFNQIQLQQQLLNKEQTQNKSPLNKKLLGQINSLTQQNLQLQQEFDNYQKTYVEDNFGYLYKRADLQQRKIEKMNRSCLGSFYKKNVTFQKQQSKNLDFDLQLLSKTEGLENQNQKILENSLENGKKNISNVKQNQESKKSAFHTLKTQDYQQIQDNGIDNDIDQYLQLDKNKDKGVFEESIYKMKNKIVSEGFLEDQLKKQEIFINSQKQMLREEIQRKKLIEKYEKNKISKEQQNMNLDTEDSDKSLKLEKQELLENDKNEQQSVQQQEFIDQQLQLQKNQNEDENNCYDDENNYQNELNIYDQQFQNQIQQQKQQQGLQKIENKEYMKKKYKVSELYPSFLPKKGINQNMTLVYQQNQNEF</sequence>
<keyword evidence="1" id="KW-0175">Coiled coil</keyword>
<feature type="coiled-coil region" evidence="1">
    <location>
        <begin position="815"/>
        <end position="842"/>
    </location>
</feature>
<feature type="coiled-coil region" evidence="1">
    <location>
        <begin position="219"/>
        <end position="246"/>
    </location>
</feature>
<gene>
    <name evidence="3" type="ORF">PPERSA_02606</name>
</gene>
<evidence type="ECO:0000256" key="2">
    <source>
        <dbReference type="SAM" id="MobiDB-lite"/>
    </source>
</evidence>
<feature type="region of interest" description="Disordered" evidence="2">
    <location>
        <begin position="377"/>
        <end position="452"/>
    </location>
</feature>
<evidence type="ECO:0000313" key="4">
    <source>
        <dbReference type="Proteomes" id="UP000054937"/>
    </source>
</evidence>
<dbReference type="EMBL" id="LDAU01000044">
    <property type="protein sequence ID" value="KRX09734.1"/>
    <property type="molecule type" value="Genomic_DNA"/>
</dbReference>
<feature type="compositionally biased region" description="Basic and acidic residues" evidence="2">
    <location>
        <begin position="426"/>
        <end position="452"/>
    </location>
</feature>
<feature type="compositionally biased region" description="Basic and acidic residues" evidence="2">
    <location>
        <begin position="600"/>
        <end position="615"/>
    </location>
</feature>
<feature type="region of interest" description="Disordered" evidence="2">
    <location>
        <begin position="759"/>
        <end position="778"/>
    </location>
</feature>
<comment type="caution">
    <text evidence="3">The sequence shown here is derived from an EMBL/GenBank/DDBJ whole genome shotgun (WGS) entry which is preliminary data.</text>
</comment>
<accession>A0A0V0R5G1</accession>
<evidence type="ECO:0000313" key="3">
    <source>
        <dbReference type="EMBL" id="KRX09734.1"/>
    </source>
</evidence>
<protein>
    <submittedName>
        <fullName evidence="3">Uncharacterized protein</fullName>
    </submittedName>
</protein>
<feature type="compositionally biased region" description="Polar residues" evidence="2">
    <location>
        <begin position="408"/>
        <end position="425"/>
    </location>
</feature>
<dbReference type="Proteomes" id="UP000054937">
    <property type="component" value="Unassembled WGS sequence"/>
</dbReference>
<keyword evidence="4" id="KW-1185">Reference proteome</keyword>
<name>A0A0V0R5G1_PSEPJ</name>
<dbReference type="InParanoid" id="A0A0V0R5G1"/>
<proteinExistence type="predicted"/>
<dbReference type="AlphaFoldDB" id="A0A0V0R5G1"/>
<reference evidence="3 4" key="1">
    <citation type="journal article" date="2015" name="Sci. Rep.">
        <title>Genome of the facultative scuticociliatosis pathogen Pseudocohnilembus persalinus provides insight into its virulence through horizontal gene transfer.</title>
        <authorList>
            <person name="Xiong J."/>
            <person name="Wang G."/>
            <person name="Cheng J."/>
            <person name="Tian M."/>
            <person name="Pan X."/>
            <person name="Warren A."/>
            <person name="Jiang C."/>
            <person name="Yuan D."/>
            <person name="Miao W."/>
        </authorList>
    </citation>
    <scope>NUCLEOTIDE SEQUENCE [LARGE SCALE GENOMIC DNA]</scope>
    <source>
        <strain evidence="3">36N120E</strain>
    </source>
</reference>
<feature type="region of interest" description="Disordered" evidence="2">
    <location>
        <begin position="596"/>
        <end position="615"/>
    </location>
</feature>
<evidence type="ECO:0000256" key="1">
    <source>
        <dbReference type="SAM" id="Coils"/>
    </source>
</evidence>